<name>A0A1I0RLM6_9BACT</name>
<evidence type="ECO:0000256" key="5">
    <source>
        <dbReference type="RuleBase" id="RU363041"/>
    </source>
</evidence>
<feature type="transmembrane region" description="Helical" evidence="5">
    <location>
        <begin position="7"/>
        <end position="36"/>
    </location>
</feature>
<dbReference type="OrthoDB" id="980252at2"/>
<dbReference type="GeneID" id="99988445"/>
<sequence>MVFDYFLLFAVGLIGGFLAGLIGIGGGVMYVLVLPYLILQMGFPESEIVQYTIANSLVGTMFAALAGNIVLIRQGVFPWKEVLLVGFWAATAAIMLLKFFVNTEYYQVQQFNVAVIALMVFIIYRTLRQNLKKAATAEEKKVKNWAYAMVGGAAGAVSALSGLGGGTIIIPMLNSGFNISIKKAKSISLGVICLTSFGLSIINFFETPASSHQNQSHGYIIIPLALIVSLGVVIGSPFGVKVAHKLSNRIISLIFVLFVVVVIIDKLWQLI</sequence>
<feature type="transmembrane region" description="Helical" evidence="5">
    <location>
        <begin position="145"/>
        <end position="174"/>
    </location>
</feature>
<dbReference type="InterPro" id="IPR051598">
    <property type="entry name" value="TSUP/Inactive_protease-like"/>
</dbReference>
<feature type="transmembrane region" description="Helical" evidence="5">
    <location>
        <begin position="186"/>
        <end position="205"/>
    </location>
</feature>
<dbReference type="Pfam" id="PF01925">
    <property type="entry name" value="TauE"/>
    <property type="match status" value="1"/>
</dbReference>
<evidence type="ECO:0000256" key="2">
    <source>
        <dbReference type="ARBA" id="ARBA00022692"/>
    </source>
</evidence>
<organism evidence="6 7">
    <name type="scientific">Roseivirga pacifica</name>
    <dbReference type="NCBI Taxonomy" id="1267423"/>
    <lineage>
        <taxon>Bacteria</taxon>
        <taxon>Pseudomonadati</taxon>
        <taxon>Bacteroidota</taxon>
        <taxon>Cytophagia</taxon>
        <taxon>Cytophagales</taxon>
        <taxon>Roseivirgaceae</taxon>
        <taxon>Roseivirga</taxon>
    </lineage>
</organism>
<dbReference type="Proteomes" id="UP000199437">
    <property type="component" value="Unassembled WGS sequence"/>
</dbReference>
<keyword evidence="5" id="KW-1003">Cell membrane</keyword>
<dbReference type="PANTHER" id="PTHR43701:SF2">
    <property type="entry name" value="MEMBRANE TRANSPORTER PROTEIN YJNA-RELATED"/>
    <property type="match status" value="1"/>
</dbReference>
<protein>
    <recommendedName>
        <fullName evidence="5">Probable membrane transporter protein</fullName>
    </recommendedName>
</protein>
<dbReference type="AlphaFoldDB" id="A0A1I0RLM6"/>
<evidence type="ECO:0000313" key="7">
    <source>
        <dbReference type="Proteomes" id="UP000199437"/>
    </source>
</evidence>
<keyword evidence="4 5" id="KW-0472">Membrane</keyword>
<dbReference type="STRING" id="1267423.SAMN05216290_3779"/>
<gene>
    <name evidence="6" type="ORF">SAMN05216290_3779</name>
</gene>
<reference evidence="7" key="1">
    <citation type="submission" date="2016-10" db="EMBL/GenBank/DDBJ databases">
        <authorList>
            <person name="Varghese N."/>
            <person name="Submissions S."/>
        </authorList>
    </citation>
    <scope>NUCLEOTIDE SEQUENCE [LARGE SCALE GENOMIC DNA]</scope>
    <source>
        <strain evidence="7">CGMCC 1.12402</strain>
    </source>
</reference>
<dbReference type="GO" id="GO:0005886">
    <property type="term" value="C:plasma membrane"/>
    <property type="evidence" value="ECO:0007669"/>
    <property type="project" value="UniProtKB-SubCell"/>
</dbReference>
<evidence type="ECO:0000256" key="3">
    <source>
        <dbReference type="ARBA" id="ARBA00022989"/>
    </source>
</evidence>
<dbReference type="PANTHER" id="PTHR43701">
    <property type="entry name" value="MEMBRANE TRANSPORTER PROTEIN MJ0441-RELATED"/>
    <property type="match status" value="1"/>
</dbReference>
<dbReference type="EMBL" id="FOIR01000005">
    <property type="protein sequence ID" value="SEW42114.1"/>
    <property type="molecule type" value="Genomic_DNA"/>
</dbReference>
<dbReference type="RefSeq" id="WP_090260795.1">
    <property type="nucleotide sequence ID" value="NZ_FOIR01000005.1"/>
</dbReference>
<keyword evidence="3 5" id="KW-1133">Transmembrane helix</keyword>
<comment type="similarity">
    <text evidence="5">Belongs to the 4-toluene sulfonate uptake permease (TSUP) (TC 2.A.102) family.</text>
</comment>
<dbReference type="InterPro" id="IPR002781">
    <property type="entry name" value="TM_pro_TauE-like"/>
</dbReference>
<evidence type="ECO:0000256" key="1">
    <source>
        <dbReference type="ARBA" id="ARBA00004141"/>
    </source>
</evidence>
<evidence type="ECO:0000256" key="4">
    <source>
        <dbReference type="ARBA" id="ARBA00023136"/>
    </source>
</evidence>
<feature type="transmembrane region" description="Helical" evidence="5">
    <location>
        <begin position="48"/>
        <end position="70"/>
    </location>
</feature>
<feature type="transmembrane region" description="Helical" evidence="5">
    <location>
        <begin position="107"/>
        <end position="124"/>
    </location>
</feature>
<feature type="transmembrane region" description="Helical" evidence="5">
    <location>
        <begin position="217"/>
        <end position="238"/>
    </location>
</feature>
<evidence type="ECO:0000313" key="6">
    <source>
        <dbReference type="EMBL" id="SEW42114.1"/>
    </source>
</evidence>
<keyword evidence="7" id="KW-1185">Reference proteome</keyword>
<feature type="transmembrane region" description="Helical" evidence="5">
    <location>
        <begin position="82"/>
        <end position="101"/>
    </location>
</feature>
<comment type="subcellular location">
    <subcellularLocation>
        <location evidence="5">Cell membrane</location>
        <topology evidence="5">Multi-pass membrane protein</topology>
    </subcellularLocation>
    <subcellularLocation>
        <location evidence="1">Membrane</location>
        <topology evidence="1">Multi-pass membrane protein</topology>
    </subcellularLocation>
</comment>
<keyword evidence="2 5" id="KW-0812">Transmembrane</keyword>
<accession>A0A1I0RLM6</accession>
<feature type="transmembrane region" description="Helical" evidence="5">
    <location>
        <begin position="250"/>
        <end position="268"/>
    </location>
</feature>
<proteinExistence type="inferred from homology"/>